<feature type="region of interest" description="Disordered" evidence="1">
    <location>
        <begin position="18"/>
        <end position="61"/>
    </location>
</feature>
<name>A0A2T2NIE2_CORCC</name>
<evidence type="ECO:0000313" key="2">
    <source>
        <dbReference type="EMBL" id="PSN65205.1"/>
    </source>
</evidence>
<evidence type="ECO:0000313" key="3">
    <source>
        <dbReference type="Proteomes" id="UP000240883"/>
    </source>
</evidence>
<evidence type="ECO:0000256" key="1">
    <source>
        <dbReference type="SAM" id="MobiDB-lite"/>
    </source>
</evidence>
<feature type="region of interest" description="Disordered" evidence="1">
    <location>
        <begin position="95"/>
        <end position="116"/>
    </location>
</feature>
<protein>
    <submittedName>
        <fullName evidence="2">Uncharacterized protein</fullName>
    </submittedName>
</protein>
<dbReference type="EMBL" id="KZ678137">
    <property type="protein sequence ID" value="PSN65205.1"/>
    <property type="molecule type" value="Genomic_DNA"/>
</dbReference>
<dbReference type="AlphaFoldDB" id="A0A2T2NIE2"/>
<proteinExistence type="predicted"/>
<organism evidence="2 3">
    <name type="scientific">Corynespora cassiicola Philippines</name>
    <dbReference type="NCBI Taxonomy" id="1448308"/>
    <lineage>
        <taxon>Eukaryota</taxon>
        <taxon>Fungi</taxon>
        <taxon>Dikarya</taxon>
        <taxon>Ascomycota</taxon>
        <taxon>Pezizomycotina</taxon>
        <taxon>Dothideomycetes</taxon>
        <taxon>Pleosporomycetidae</taxon>
        <taxon>Pleosporales</taxon>
        <taxon>Corynesporascaceae</taxon>
        <taxon>Corynespora</taxon>
    </lineage>
</organism>
<reference evidence="2 3" key="1">
    <citation type="journal article" date="2018" name="Front. Microbiol.">
        <title>Genome-Wide Analysis of Corynespora cassiicola Leaf Fall Disease Putative Effectors.</title>
        <authorList>
            <person name="Lopez D."/>
            <person name="Ribeiro S."/>
            <person name="Label P."/>
            <person name="Fumanal B."/>
            <person name="Venisse J.S."/>
            <person name="Kohler A."/>
            <person name="de Oliveira R.R."/>
            <person name="Labutti K."/>
            <person name="Lipzen A."/>
            <person name="Lail K."/>
            <person name="Bauer D."/>
            <person name="Ohm R.A."/>
            <person name="Barry K.W."/>
            <person name="Spatafora J."/>
            <person name="Grigoriev I.V."/>
            <person name="Martin F.M."/>
            <person name="Pujade-Renaud V."/>
        </authorList>
    </citation>
    <scope>NUCLEOTIDE SEQUENCE [LARGE SCALE GENOMIC DNA]</scope>
    <source>
        <strain evidence="2 3">Philippines</strain>
    </source>
</reference>
<keyword evidence="3" id="KW-1185">Reference proteome</keyword>
<accession>A0A2T2NIE2</accession>
<dbReference type="Proteomes" id="UP000240883">
    <property type="component" value="Unassembled WGS sequence"/>
</dbReference>
<gene>
    <name evidence="2" type="ORF">BS50DRAFT_53422</name>
</gene>
<feature type="compositionally biased region" description="Polar residues" evidence="1">
    <location>
        <begin position="37"/>
        <end position="57"/>
    </location>
</feature>
<sequence>MQPLPIQKGCQKKILRLISHPSNPAPRDTHLKHRVPNPSQSPDPHLSQTRGTPQTSDRAPLCKPMLGGGECLRHVCLVRLVRLVRPVCLRTTSPLTAVPHTHSTPPPHTHRHHKVT</sequence>